<dbReference type="Gene3D" id="3.40.50.10190">
    <property type="entry name" value="BRCT domain"/>
    <property type="match status" value="2"/>
</dbReference>
<dbReference type="PANTHER" id="PTHR16777:SF2">
    <property type="entry name" value="PROTEIN ECT2"/>
    <property type="match status" value="1"/>
</dbReference>
<name>A0A3P7LD98_STRVU</name>
<dbReference type="GO" id="GO:0005096">
    <property type="term" value="F:GTPase activator activity"/>
    <property type="evidence" value="ECO:0007669"/>
    <property type="project" value="InterPro"/>
</dbReference>
<dbReference type="GO" id="GO:0005085">
    <property type="term" value="F:guanyl-nucleotide exchange factor activity"/>
    <property type="evidence" value="ECO:0007669"/>
    <property type="project" value="InterPro"/>
</dbReference>
<dbReference type="GO" id="GO:0005938">
    <property type="term" value="C:cell cortex"/>
    <property type="evidence" value="ECO:0007669"/>
    <property type="project" value="TreeGrafter"/>
</dbReference>
<dbReference type="SUPFAM" id="SSF52113">
    <property type="entry name" value="BRCT domain"/>
    <property type="match status" value="1"/>
</dbReference>
<sequence length="214" mass="24160">MSKEHRIRKKIIVSLGSTIQRKEWPDSLLDVGIRIKTFSSRTKYLVAASVTDSYYRRAIALGIFVVKEEFLERCENIDSLMDISELAESCKLPRFAGLAISFLGFNDETAEDYDSIVEENGGHVTMTTSEATHIIVAPEFRPPAACQGKNLVTMEVRSFSGLSRRPSVVCRIYSGFVKVWIWVGVRMKRVLYTLGRKRHLKGGEQIVYCDSRGG</sequence>
<dbReference type="Proteomes" id="UP000270094">
    <property type="component" value="Unassembled WGS sequence"/>
</dbReference>
<dbReference type="GO" id="GO:2000431">
    <property type="term" value="P:regulation of cytokinesis, actomyosin contractile ring assembly"/>
    <property type="evidence" value="ECO:0007669"/>
    <property type="project" value="InterPro"/>
</dbReference>
<organism evidence="1 2">
    <name type="scientific">Strongylus vulgaris</name>
    <name type="common">Blood worm</name>
    <dbReference type="NCBI Taxonomy" id="40348"/>
    <lineage>
        <taxon>Eukaryota</taxon>
        <taxon>Metazoa</taxon>
        <taxon>Ecdysozoa</taxon>
        <taxon>Nematoda</taxon>
        <taxon>Chromadorea</taxon>
        <taxon>Rhabditida</taxon>
        <taxon>Rhabditina</taxon>
        <taxon>Rhabditomorpha</taxon>
        <taxon>Strongyloidea</taxon>
        <taxon>Strongylidae</taxon>
        <taxon>Strongylus</taxon>
    </lineage>
</organism>
<dbReference type="EMBL" id="UYYB01098575">
    <property type="protein sequence ID" value="VDM77168.1"/>
    <property type="molecule type" value="Genomic_DNA"/>
</dbReference>
<reference evidence="1 2" key="1">
    <citation type="submission" date="2018-11" db="EMBL/GenBank/DDBJ databases">
        <authorList>
            <consortium name="Pathogen Informatics"/>
        </authorList>
    </citation>
    <scope>NUCLEOTIDE SEQUENCE [LARGE SCALE GENOMIC DNA]</scope>
</reference>
<dbReference type="GO" id="GO:0007399">
    <property type="term" value="P:nervous system development"/>
    <property type="evidence" value="ECO:0007669"/>
    <property type="project" value="TreeGrafter"/>
</dbReference>
<dbReference type="CDD" id="cd00027">
    <property type="entry name" value="BRCT"/>
    <property type="match status" value="1"/>
</dbReference>
<accession>A0A3P7LD98</accession>
<evidence type="ECO:0000313" key="2">
    <source>
        <dbReference type="Proteomes" id="UP000270094"/>
    </source>
</evidence>
<proteinExistence type="predicted"/>
<gene>
    <name evidence="1" type="ORF">SVUK_LOCUS12166</name>
</gene>
<evidence type="ECO:0008006" key="3">
    <source>
        <dbReference type="Google" id="ProtNLM"/>
    </source>
</evidence>
<dbReference type="PANTHER" id="PTHR16777">
    <property type="entry name" value="PROTEIN ECT2"/>
    <property type="match status" value="1"/>
</dbReference>
<dbReference type="AlphaFoldDB" id="A0A3P7LD98"/>
<dbReference type="InterPro" id="IPR026817">
    <property type="entry name" value="Ect2"/>
</dbReference>
<evidence type="ECO:0000313" key="1">
    <source>
        <dbReference type="EMBL" id="VDM77168.1"/>
    </source>
</evidence>
<protein>
    <recommendedName>
        <fullName evidence="3">BRCT domain-containing protein</fullName>
    </recommendedName>
</protein>
<dbReference type="OrthoDB" id="2155291at2759"/>
<dbReference type="GO" id="GO:0005634">
    <property type="term" value="C:nucleus"/>
    <property type="evidence" value="ECO:0007669"/>
    <property type="project" value="InterPro"/>
</dbReference>
<keyword evidence="2" id="KW-1185">Reference proteome</keyword>
<dbReference type="InterPro" id="IPR036420">
    <property type="entry name" value="BRCT_dom_sf"/>
</dbReference>
<dbReference type="GO" id="GO:0000281">
    <property type="term" value="P:mitotic cytokinesis"/>
    <property type="evidence" value="ECO:0007669"/>
    <property type="project" value="TreeGrafter"/>
</dbReference>